<evidence type="ECO:0000313" key="1">
    <source>
        <dbReference type="EMBL" id="NMF05597.1"/>
    </source>
</evidence>
<dbReference type="EMBL" id="JABAGD010000021">
    <property type="protein sequence ID" value="NMF05597.1"/>
    <property type="molecule type" value="Genomic_DNA"/>
</dbReference>
<keyword evidence="1" id="KW-0723">Serine/threonine-protein kinase</keyword>
<keyword evidence="1" id="KW-0808">Transferase</keyword>
<protein>
    <submittedName>
        <fullName evidence="1">Serine/threonine protein kinase</fullName>
    </submittedName>
</protein>
<dbReference type="GO" id="GO:0004674">
    <property type="term" value="F:protein serine/threonine kinase activity"/>
    <property type="evidence" value="ECO:0007669"/>
    <property type="project" value="UniProtKB-KW"/>
</dbReference>
<organism evidence="1 2">
    <name type="scientific">Clostridium beijerinckii</name>
    <name type="common">Clostridium MP</name>
    <dbReference type="NCBI Taxonomy" id="1520"/>
    <lineage>
        <taxon>Bacteria</taxon>
        <taxon>Bacillati</taxon>
        <taxon>Bacillota</taxon>
        <taxon>Clostridia</taxon>
        <taxon>Eubacteriales</taxon>
        <taxon>Clostridiaceae</taxon>
        <taxon>Clostridium</taxon>
    </lineage>
</organism>
<comment type="caution">
    <text evidence="1">The sequence shown here is derived from an EMBL/GenBank/DDBJ whole genome shotgun (WGS) entry which is preliminary data.</text>
</comment>
<dbReference type="Proteomes" id="UP000587880">
    <property type="component" value="Unassembled WGS sequence"/>
</dbReference>
<dbReference type="PANTHER" id="PTHR37171">
    <property type="entry name" value="SERINE/THREONINE-PROTEIN KINASE YRZF-RELATED"/>
    <property type="match status" value="1"/>
</dbReference>
<dbReference type="SUPFAM" id="SSF56112">
    <property type="entry name" value="Protein kinase-like (PK-like)"/>
    <property type="match status" value="1"/>
</dbReference>
<name>A0A7X9XPJ8_CLOBE</name>
<proteinExistence type="predicted"/>
<keyword evidence="1" id="KW-0418">Kinase</keyword>
<dbReference type="AlphaFoldDB" id="A0A7X9XPJ8"/>
<dbReference type="PANTHER" id="PTHR37171:SF1">
    <property type="entry name" value="SERINE_THREONINE-PROTEIN KINASE YRZF-RELATED"/>
    <property type="match status" value="1"/>
</dbReference>
<dbReference type="InterPro" id="IPR011009">
    <property type="entry name" value="Kinase-like_dom_sf"/>
</dbReference>
<accession>A0A7X9XPJ8</accession>
<evidence type="ECO:0000313" key="2">
    <source>
        <dbReference type="Proteomes" id="UP000587880"/>
    </source>
</evidence>
<dbReference type="InterPro" id="IPR052396">
    <property type="entry name" value="Meiotic_Drive_Suppr_Kinase"/>
</dbReference>
<sequence length="219" mass="25472">MGGINVNSIEKIKNIVADELLPQLNLQSINPNDPIVVRDLPSPWILLGSGNYASVLYHPDFPEFAVKIYARGKLGIEDEINVYKKLGIHRAYSQCYYGHNNFLILKRLEGETLYNCLKKGIFIPVSVIKDIDEALDYAKHQGLNPHDVHVKNVMMLYGKGVIVDVSDFYKNEPCYLWEDFKKIYFKVYLPLFRKIHFPISDFLLNSIRKSYRFYKKYIS</sequence>
<gene>
    <name evidence="1" type="ORF">HF849_12765</name>
</gene>
<reference evidence="1 2" key="1">
    <citation type="submission" date="2020-04" db="EMBL/GenBank/DDBJ databases">
        <authorList>
            <person name="Hitch T.C.A."/>
            <person name="Wylensek D."/>
            <person name="Clavel T."/>
        </authorList>
    </citation>
    <scope>NUCLEOTIDE SEQUENCE [LARGE SCALE GENOMIC DNA]</scope>
    <source>
        <strain evidence="1 2">WB01_NA02</strain>
    </source>
</reference>